<dbReference type="InterPro" id="IPR004981">
    <property type="entry name" value="Trp_2_3_dOase"/>
</dbReference>
<evidence type="ECO:0000313" key="3">
    <source>
        <dbReference type="Proteomes" id="UP000196655"/>
    </source>
</evidence>
<dbReference type="Pfam" id="PF03301">
    <property type="entry name" value="Trp_dioxygenase"/>
    <property type="match status" value="1"/>
</dbReference>
<comment type="catalytic activity">
    <reaction evidence="1">
        <text>L-tryptophan + O2 = N-formyl-L-kynurenine</text>
        <dbReference type="Rhea" id="RHEA:24536"/>
        <dbReference type="ChEBI" id="CHEBI:15379"/>
        <dbReference type="ChEBI" id="CHEBI:57912"/>
        <dbReference type="ChEBI" id="CHEBI:58629"/>
        <dbReference type="EC" id="1.13.11.11"/>
    </reaction>
</comment>
<dbReference type="InterPro" id="IPR037217">
    <property type="entry name" value="Trp/Indoleamine_2_3_dOase-like"/>
</dbReference>
<proteinExistence type="inferred from homology"/>
<dbReference type="EC" id="1.13.11.11" evidence="1"/>
<sequence length="365" mass="41356">MAEPGVHYASYLQLDQLLDLQDRESEKAGRPAHDEMLFIVVHQAYELWFKQILFELDAVQGVFAADRVDDRAIGRASRALHRIHEILKLGVHQLDVLETMTPLDFLDFRDLLRPASGFQSAQFRMIEIRLGLRADDRLAYEGKSFETRLESPGRERVVEASGQPSLFDQLDAWLARTPFIELGGYRFREAYRQAMVAMLEGDIGHLTAHPTLDEAAREAEVAALRKALSRFDALFDEARHAEEAAQGAWRMSWRALQAALFINLYRDEPALQVPFGLLSLLMDIDETMTLWRYRHALMVQRMIGLKTGTGGSSGHDYLARTAERHRVFGDLFTLSTYLIPRSALPPLPEEITRRTGLSYGEGAGA</sequence>
<comment type="subunit">
    <text evidence="1">Homotetramer.</text>
</comment>
<keyword evidence="1" id="KW-0823">Tryptophan catabolism</keyword>
<comment type="similarity">
    <text evidence="1">Belongs to the tryptophan 2,3-dioxygenase family.</text>
</comment>
<keyword evidence="3" id="KW-1185">Reference proteome</keyword>
<feature type="binding site" description="axial binding residue" evidence="1">
    <location>
        <position position="295"/>
    </location>
    <ligand>
        <name>heme</name>
        <dbReference type="ChEBI" id="CHEBI:30413"/>
    </ligand>
    <ligandPart>
        <name>Fe</name>
        <dbReference type="ChEBI" id="CHEBI:18248"/>
    </ligandPart>
</feature>
<dbReference type="UniPathway" id="UPA00333">
    <property type="reaction ID" value="UER00453"/>
</dbReference>
<dbReference type="Gene3D" id="1.20.58.480">
    <property type="match status" value="1"/>
</dbReference>
<comment type="cofactor">
    <cofactor evidence="1">
        <name>heme</name>
        <dbReference type="ChEBI" id="CHEBI:30413"/>
    </cofactor>
    <text evidence="1">Binds 1 heme group per subunit.</text>
</comment>
<evidence type="ECO:0000313" key="2">
    <source>
        <dbReference type="EMBL" id="OWJ67169.1"/>
    </source>
</evidence>
<dbReference type="PANTHER" id="PTHR10138">
    <property type="entry name" value="TRYPTOPHAN 2,3-DIOXYGENASE"/>
    <property type="match status" value="1"/>
</dbReference>
<comment type="pathway">
    <text evidence="1">Amino-acid degradation; L-tryptophan degradation via kynurenine pathway; L-kynurenine from L-tryptophan: step 1/2.</text>
</comment>
<feature type="binding site" evidence="1">
    <location>
        <position position="309"/>
    </location>
    <ligand>
        <name>substrate</name>
    </ligand>
</feature>
<keyword evidence="1 2" id="KW-0223">Dioxygenase</keyword>
<keyword evidence="1" id="KW-0408">Iron</keyword>
<accession>A0A211ZPK4</accession>
<protein>
    <recommendedName>
        <fullName evidence="1">Tryptophan 2,3-dioxygenase</fullName>
        <shortName evidence="1">TDO</shortName>
        <ecNumber evidence="1">1.13.11.11</ecNumber>
    </recommendedName>
    <alternativeName>
        <fullName evidence="1">Tryptamin 2,3-dioxygenase</fullName>
    </alternativeName>
    <alternativeName>
        <fullName evidence="1">Tryptophan oxygenase</fullName>
        <shortName evidence="1">TO</shortName>
        <shortName evidence="1">TRPO</shortName>
    </alternativeName>
    <alternativeName>
        <fullName evidence="1">Tryptophan pyrrolase</fullName>
    </alternativeName>
    <alternativeName>
        <fullName evidence="1">Tryptophanase</fullName>
    </alternativeName>
</protein>
<dbReference type="PANTHER" id="PTHR10138:SF0">
    <property type="entry name" value="TRYPTOPHAN 2,3-DIOXYGENASE"/>
    <property type="match status" value="1"/>
</dbReference>
<dbReference type="GO" id="GO:0020037">
    <property type="term" value="F:heme binding"/>
    <property type="evidence" value="ECO:0007669"/>
    <property type="project" value="UniProtKB-UniRule"/>
</dbReference>
<name>A0A211ZPK4_9PROT</name>
<dbReference type="GO" id="GO:0019442">
    <property type="term" value="P:L-tryptophan catabolic process to acetyl-CoA"/>
    <property type="evidence" value="ECO:0007669"/>
    <property type="project" value="TreeGrafter"/>
</dbReference>
<evidence type="ECO:0000256" key="1">
    <source>
        <dbReference type="HAMAP-Rule" id="MF_01972"/>
    </source>
</evidence>
<comment type="caution">
    <text evidence="2">The sequence shown here is derived from an EMBL/GenBank/DDBJ whole genome shotgun (WGS) entry which is preliminary data.</text>
</comment>
<comment type="caution">
    <text evidence="1">Lacks conserved residue(s) required for the propagation of feature annotation.</text>
</comment>
<keyword evidence="1" id="KW-0560">Oxidoreductase</keyword>
<comment type="function">
    <text evidence="1">Heme-dependent dioxygenase that catalyzes the oxidative cleavage of the L-tryptophan (L-Trp) pyrrole ring and converts L-tryptophan to N-formyl-L-kynurenine. Catalyzes the oxidative cleavage of the indole moiety.</text>
</comment>
<dbReference type="OrthoDB" id="9776847at2"/>
<keyword evidence="1" id="KW-0479">Metal-binding</keyword>
<feature type="binding site" evidence="1">
    <location>
        <begin position="38"/>
        <end position="42"/>
    </location>
    <ligand>
        <name>substrate</name>
    </ligand>
</feature>
<gene>
    <name evidence="1" type="primary">kynA</name>
    <name evidence="2" type="ORF">BWR60_11590</name>
</gene>
<dbReference type="GO" id="GO:0019441">
    <property type="term" value="P:L-tryptophan catabolic process to kynurenine"/>
    <property type="evidence" value="ECO:0007669"/>
    <property type="project" value="UniProtKB-UniRule"/>
</dbReference>
<dbReference type="Proteomes" id="UP000196655">
    <property type="component" value="Unassembled WGS sequence"/>
</dbReference>
<feature type="binding site" evidence="1">
    <location>
        <position position="109"/>
    </location>
    <ligand>
        <name>substrate</name>
    </ligand>
</feature>
<dbReference type="GO" id="GO:0046872">
    <property type="term" value="F:metal ion binding"/>
    <property type="evidence" value="ECO:0007669"/>
    <property type="project" value="UniProtKB-KW"/>
</dbReference>
<dbReference type="SUPFAM" id="SSF140959">
    <property type="entry name" value="Indolic compounds 2,3-dioxygenase-like"/>
    <property type="match status" value="1"/>
</dbReference>
<dbReference type="AlphaFoldDB" id="A0A211ZPK4"/>
<dbReference type="GO" id="GO:0004833">
    <property type="term" value="F:L-tryptophan 2,3-dioxygenase activity"/>
    <property type="evidence" value="ECO:0007669"/>
    <property type="project" value="UniProtKB-UniRule"/>
</dbReference>
<keyword evidence="1" id="KW-0349">Heme</keyword>
<organism evidence="2 3">
    <name type="scientific">Inquilinus limosus</name>
    <dbReference type="NCBI Taxonomy" id="171674"/>
    <lineage>
        <taxon>Bacteria</taxon>
        <taxon>Pseudomonadati</taxon>
        <taxon>Pseudomonadota</taxon>
        <taxon>Alphaproteobacteria</taxon>
        <taxon>Rhodospirillales</taxon>
        <taxon>Rhodospirillaceae</taxon>
        <taxon>Inquilinus</taxon>
    </lineage>
</organism>
<dbReference type="HAMAP" id="MF_01972">
    <property type="entry name" value="T23O"/>
    <property type="match status" value="1"/>
</dbReference>
<dbReference type="Gene3D" id="1.10.287.3810">
    <property type="match status" value="1"/>
</dbReference>
<reference evidence="3" key="1">
    <citation type="submission" date="2017-05" db="EMBL/GenBank/DDBJ databases">
        <authorList>
            <person name="Macchi M."/>
            <person name="Festa S."/>
            <person name="Coppotelli B.M."/>
            <person name="Morelli I.S."/>
        </authorList>
    </citation>
    <scope>NUCLEOTIDE SEQUENCE [LARGE SCALE GENOMIC DNA]</scope>
    <source>
        <strain evidence="3">I</strain>
    </source>
</reference>
<dbReference type="EMBL" id="NHON01000016">
    <property type="protein sequence ID" value="OWJ67169.1"/>
    <property type="molecule type" value="Genomic_DNA"/>
</dbReference>
<dbReference type="STRING" id="1122125.GCA_000423185_06563"/>